<keyword evidence="3" id="KW-0949">S-adenosyl-L-methionine</keyword>
<keyword evidence="1 7" id="KW-0489">Methyltransferase</keyword>
<evidence type="ECO:0000256" key="4">
    <source>
        <dbReference type="PIRSR" id="PIRSR005739-1"/>
    </source>
</evidence>
<protein>
    <submittedName>
        <fullName evidence="7">Methyltransferase</fullName>
    </submittedName>
</protein>
<dbReference type="Pfam" id="PF08100">
    <property type="entry name" value="Dimerisation"/>
    <property type="match status" value="1"/>
</dbReference>
<evidence type="ECO:0000313" key="8">
    <source>
        <dbReference type="Proteomes" id="UP000502756"/>
    </source>
</evidence>
<dbReference type="Proteomes" id="UP000502756">
    <property type="component" value="Chromosome"/>
</dbReference>
<accession>A0A6M5YG19</accession>
<dbReference type="KEGG" id="stae:HNV11_08050"/>
<evidence type="ECO:0000313" key="7">
    <source>
        <dbReference type="EMBL" id="QJW92270.1"/>
    </source>
</evidence>
<evidence type="ECO:0000256" key="3">
    <source>
        <dbReference type="ARBA" id="ARBA00022691"/>
    </source>
</evidence>
<keyword evidence="2 7" id="KW-0808">Transferase</keyword>
<dbReference type="Gene3D" id="3.40.50.150">
    <property type="entry name" value="Vaccinia Virus protein VP39"/>
    <property type="match status" value="1"/>
</dbReference>
<dbReference type="Pfam" id="PF00891">
    <property type="entry name" value="Methyltransf_2"/>
    <property type="match status" value="1"/>
</dbReference>
<keyword evidence="8" id="KW-1185">Reference proteome</keyword>
<dbReference type="GO" id="GO:0032259">
    <property type="term" value="P:methylation"/>
    <property type="evidence" value="ECO:0007669"/>
    <property type="project" value="UniProtKB-KW"/>
</dbReference>
<dbReference type="PANTHER" id="PTHR43712:SF2">
    <property type="entry name" value="O-METHYLTRANSFERASE CICE"/>
    <property type="match status" value="1"/>
</dbReference>
<feature type="domain" description="O-methyltransferase dimerisation" evidence="6">
    <location>
        <begin position="19"/>
        <end position="95"/>
    </location>
</feature>
<dbReference type="Gene3D" id="1.10.10.10">
    <property type="entry name" value="Winged helix-like DNA-binding domain superfamily/Winged helix DNA-binding domain"/>
    <property type="match status" value="1"/>
</dbReference>
<dbReference type="GO" id="GO:0046983">
    <property type="term" value="F:protein dimerization activity"/>
    <property type="evidence" value="ECO:0007669"/>
    <property type="project" value="InterPro"/>
</dbReference>
<dbReference type="GO" id="GO:0008171">
    <property type="term" value="F:O-methyltransferase activity"/>
    <property type="evidence" value="ECO:0007669"/>
    <property type="project" value="InterPro"/>
</dbReference>
<dbReference type="AlphaFoldDB" id="A0A6M5YG19"/>
<feature type="domain" description="O-methyltransferase C-terminal" evidence="5">
    <location>
        <begin position="117"/>
        <end position="327"/>
    </location>
</feature>
<reference evidence="7 8" key="1">
    <citation type="submission" date="2020-05" db="EMBL/GenBank/DDBJ databases">
        <title>Genome sequencing of Spirosoma sp. TS118.</title>
        <authorList>
            <person name="Lee J.-H."/>
            <person name="Jeong S."/>
            <person name="Zhao L."/>
            <person name="Jung J.-H."/>
            <person name="Kim M.-K."/>
            <person name="Lim S."/>
        </authorList>
    </citation>
    <scope>NUCLEOTIDE SEQUENCE [LARGE SCALE GENOMIC DNA]</scope>
    <source>
        <strain evidence="7 8">TS118</strain>
    </source>
</reference>
<dbReference type="InterPro" id="IPR016461">
    <property type="entry name" value="COMT-like"/>
</dbReference>
<dbReference type="SUPFAM" id="SSF53335">
    <property type="entry name" value="S-adenosyl-L-methionine-dependent methyltransferases"/>
    <property type="match status" value="1"/>
</dbReference>
<organism evidence="7 8">
    <name type="scientific">Spirosoma taeanense</name>
    <dbReference type="NCBI Taxonomy" id="2735870"/>
    <lineage>
        <taxon>Bacteria</taxon>
        <taxon>Pseudomonadati</taxon>
        <taxon>Bacteroidota</taxon>
        <taxon>Cytophagia</taxon>
        <taxon>Cytophagales</taxon>
        <taxon>Cytophagaceae</taxon>
        <taxon>Spirosoma</taxon>
    </lineage>
</organism>
<dbReference type="InterPro" id="IPR036388">
    <property type="entry name" value="WH-like_DNA-bd_sf"/>
</dbReference>
<dbReference type="InterPro" id="IPR036390">
    <property type="entry name" value="WH_DNA-bd_sf"/>
</dbReference>
<dbReference type="InterPro" id="IPR029063">
    <property type="entry name" value="SAM-dependent_MTases_sf"/>
</dbReference>
<proteinExistence type="predicted"/>
<evidence type="ECO:0000259" key="6">
    <source>
        <dbReference type="Pfam" id="PF08100"/>
    </source>
</evidence>
<dbReference type="SUPFAM" id="SSF46785">
    <property type="entry name" value="Winged helix' DNA-binding domain"/>
    <property type="match status" value="1"/>
</dbReference>
<sequence length="345" mass="38249">METEPETALSSSRIMEAGMGFRASQTLLTAIKLNLFTELGDDSVEASELKNRVQLHSPAMLDFLDALVALEFLQREGTGREARYANTAETRLFLHRGSPAYIGGLLEMANDRLYPFWANLEEALHTDKPQHEAKFIDRPLFDVIYDDPAILEQFLNAMAGAQLGGFMALAEKFDFSRFRSMCDVGGANAMLSVCVAGQHPHLRCLSLDLPSVVPVAQKTVDQFGLSKQIRVGSIDFMTQEFPETDIIMMGNILHDCSLEDKQMLIRKAYDALPSGGALIVIENIIDDDRKRNAFGLLMSLNMFMETESGFDFTYADFQAWAAKAGFESTEKLSLVGPSSAVIAYK</sequence>
<evidence type="ECO:0000259" key="5">
    <source>
        <dbReference type="Pfam" id="PF00891"/>
    </source>
</evidence>
<dbReference type="InterPro" id="IPR001077">
    <property type="entry name" value="COMT_C"/>
</dbReference>
<feature type="active site" description="Proton acceptor" evidence="4">
    <location>
        <position position="254"/>
    </location>
</feature>
<gene>
    <name evidence="7" type="ORF">HNV11_08050</name>
</gene>
<dbReference type="PROSITE" id="PS51683">
    <property type="entry name" value="SAM_OMT_II"/>
    <property type="match status" value="1"/>
</dbReference>
<dbReference type="PIRSF" id="PIRSF005739">
    <property type="entry name" value="O-mtase"/>
    <property type="match status" value="1"/>
</dbReference>
<evidence type="ECO:0000256" key="2">
    <source>
        <dbReference type="ARBA" id="ARBA00022679"/>
    </source>
</evidence>
<dbReference type="PANTHER" id="PTHR43712">
    <property type="entry name" value="PUTATIVE (AFU_ORTHOLOGUE AFUA_4G14580)-RELATED"/>
    <property type="match status" value="1"/>
</dbReference>
<dbReference type="EMBL" id="CP053435">
    <property type="protein sequence ID" value="QJW92270.1"/>
    <property type="molecule type" value="Genomic_DNA"/>
</dbReference>
<evidence type="ECO:0000256" key="1">
    <source>
        <dbReference type="ARBA" id="ARBA00022603"/>
    </source>
</evidence>
<dbReference type="InterPro" id="IPR012967">
    <property type="entry name" value="COMT_dimerisation"/>
</dbReference>
<name>A0A6M5YG19_9BACT</name>